<evidence type="ECO:0000256" key="1">
    <source>
        <dbReference type="SAM" id="MobiDB-lite"/>
    </source>
</evidence>
<dbReference type="EMBL" id="JACHHO010000003">
    <property type="protein sequence ID" value="MBB5204973.1"/>
    <property type="molecule type" value="Genomic_DNA"/>
</dbReference>
<dbReference type="InterPro" id="IPR011991">
    <property type="entry name" value="ArsR-like_HTH"/>
</dbReference>
<dbReference type="Proteomes" id="UP000554837">
    <property type="component" value="Unassembled WGS sequence"/>
</dbReference>
<dbReference type="OrthoDB" id="194599at2"/>
<reference evidence="2 3" key="1">
    <citation type="submission" date="2020-08" db="EMBL/GenBank/DDBJ databases">
        <title>Genomic Encyclopedia of Type Strains, Phase IV (KMG-IV): sequencing the most valuable type-strain genomes for metagenomic binning, comparative biology and taxonomic classification.</title>
        <authorList>
            <person name="Goeker M."/>
        </authorList>
    </citation>
    <scope>NUCLEOTIDE SEQUENCE [LARGE SCALE GENOMIC DNA]</scope>
    <source>
        <strain evidence="2 3">DSM 23958</strain>
    </source>
</reference>
<dbReference type="SUPFAM" id="SSF46785">
    <property type="entry name" value="Winged helix' DNA-binding domain"/>
    <property type="match status" value="1"/>
</dbReference>
<dbReference type="InterPro" id="IPR036388">
    <property type="entry name" value="WH-like_DNA-bd_sf"/>
</dbReference>
<protein>
    <recommendedName>
        <fullName evidence="4">ArsR family transcriptional regulator</fullName>
    </recommendedName>
</protein>
<gene>
    <name evidence="2" type="ORF">HNQ51_002292</name>
</gene>
<organism evidence="2 3">
    <name type="scientific">Inhella inkyongensis</name>
    <dbReference type="NCBI Taxonomy" id="392593"/>
    <lineage>
        <taxon>Bacteria</taxon>
        <taxon>Pseudomonadati</taxon>
        <taxon>Pseudomonadota</taxon>
        <taxon>Betaproteobacteria</taxon>
        <taxon>Burkholderiales</taxon>
        <taxon>Sphaerotilaceae</taxon>
        <taxon>Inhella</taxon>
    </lineage>
</organism>
<sequence>MPRKPTPARDASALESRIAELVEQALTRRLGPSEATRQAPAHRSDTAEAADRFWALEGLQQRDRAQGRRQGSVLYVGDVTLPSGARLAWQQQRSTEALLQTDWSALQPVIAALAHPVRLAILRACLDGERTPADLLDLDGMGTTGQLFHHLKALQAAGWLRSLQRGHYQVPGERAVPLLALLTTCMG</sequence>
<accession>A0A840S5J4</accession>
<dbReference type="InterPro" id="IPR036390">
    <property type="entry name" value="WH_DNA-bd_sf"/>
</dbReference>
<dbReference type="GO" id="GO:0006355">
    <property type="term" value="P:regulation of DNA-templated transcription"/>
    <property type="evidence" value="ECO:0007669"/>
    <property type="project" value="UniProtKB-ARBA"/>
</dbReference>
<dbReference type="AlphaFoldDB" id="A0A840S5J4"/>
<dbReference type="Gene3D" id="1.10.10.10">
    <property type="entry name" value="Winged helix-like DNA-binding domain superfamily/Winged helix DNA-binding domain"/>
    <property type="match status" value="1"/>
</dbReference>
<evidence type="ECO:0000313" key="3">
    <source>
        <dbReference type="Proteomes" id="UP000554837"/>
    </source>
</evidence>
<evidence type="ECO:0008006" key="4">
    <source>
        <dbReference type="Google" id="ProtNLM"/>
    </source>
</evidence>
<keyword evidence="3" id="KW-1185">Reference proteome</keyword>
<evidence type="ECO:0000313" key="2">
    <source>
        <dbReference type="EMBL" id="MBB5204973.1"/>
    </source>
</evidence>
<dbReference type="CDD" id="cd00090">
    <property type="entry name" value="HTH_ARSR"/>
    <property type="match status" value="1"/>
</dbReference>
<feature type="region of interest" description="Disordered" evidence="1">
    <location>
        <begin position="27"/>
        <end position="46"/>
    </location>
</feature>
<name>A0A840S5J4_9BURK</name>
<proteinExistence type="predicted"/>
<comment type="caution">
    <text evidence="2">The sequence shown here is derived from an EMBL/GenBank/DDBJ whole genome shotgun (WGS) entry which is preliminary data.</text>
</comment>
<dbReference type="RefSeq" id="WP_138855000.1">
    <property type="nucleotide sequence ID" value="NZ_CP040709.1"/>
</dbReference>